<protein>
    <submittedName>
        <fullName evidence="7">O-Antigen Polymerase family</fullName>
    </submittedName>
</protein>
<dbReference type="PANTHER" id="PTHR37422">
    <property type="entry name" value="TEICHURONIC ACID BIOSYNTHESIS PROTEIN TUAE"/>
    <property type="match status" value="1"/>
</dbReference>
<evidence type="ECO:0000256" key="2">
    <source>
        <dbReference type="ARBA" id="ARBA00022692"/>
    </source>
</evidence>
<accession>A0A1S9ZNY3</accession>
<keyword evidence="3 5" id="KW-1133">Transmembrane helix</keyword>
<dbReference type="GO" id="GO:0016020">
    <property type="term" value="C:membrane"/>
    <property type="evidence" value="ECO:0007669"/>
    <property type="project" value="UniProtKB-SubCell"/>
</dbReference>
<comment type="subcellular location">
    <subcellularLocation>
        <location evidence="1">Membrane</location>
        <topology evidence="1">Multi-pass membrane protein</topology>
    </subcellularLocation>
</comment>
<dbReference type="Proteomes" id="UP000041827">
    <property type="component" value="Unassembled WGS sequence"/>
</dbReference>
<feature type="transmembrane region" description="Helical" evidence="5">
    <location>
        <begin position="370"/>
        <end position="386"/>
    </location>
</feature>
<keyword evidence="2 5" id="KW-0812">Transmembrane</keyword>
<feature type="transmembrane region" description="Helical" evidence="5">
    <location>
        <begin position="187"/>
        <end position="205"/>
    </location>
</feature>
<proteinExistence type="predicted"/>
<evidence type="ECO:0000313" key="7">
    <source>
        <dbReference type="EMBL" id="CKB28182.1"/>
    </source>
</evidence>
<evidence type="ECO:0000256" key="3">
    <source>
        <dbReference type="ARBA" id="ARBA00022989"/>
    </source>
</evidence>
<organism evidence="7 8">
    <name type="scientific">Streptococcus pseudopneumoniae</name>
    <dbReference type="NCBI Taxonomy" id="257758"/>
    <lineage>
        <taxon>Bacteria</taxon>
        <taxon>Bacillati</taxon>
        <taxon>Bacillota</taxon>
        <taxon>Bacilli</taxon>
        <taxon>Lactobacillales</taxon>
        <taxon>Streptococcaceae</taxon>
        <taxon>Streptococcus</taxon>
    </lineage>
</organism>
<accession>A0A0T8UI78</accession>
<dbReference type="InterPro" id="IPR051533">
    <property type="entry name" value="WaaL-like"/>
</dbReference>
<evidence type="ECO:0000256" key="4">
    <source>
        <dbReference type="ARBA" id="ARBA00023136"/>
    </source>
</evidence>
<feature type="transmembrane region" description="Helical" evidence="5">
    <location>
        <begin position="347"/>
        <end position="364"/>
    </location>
</feature>
<feature type="transmembrane region" description="Helical" evidence="5">
    <location>
        <begin position="232"/>
        <end position="249"/>
    </location>
</feature>
<dbReference type="Pfam" id="PF04932">
    <property type="entry name" value="Wzy_C"/>
    <property type="match status" value="1"/>
</dbReference>
<evidence type="ECO:0000256" key="5">
    <source>
        <dbReference type="SAM" id="Phobius"/>
    </source>
</evidence>
<dbReference type="AlphaFoldDB" id="A0A0T8UI78"/>
<dbReference type="RefSeq" id="WP_000835619.1">
    <property type="nucleotide sequence ID" value="NZ_CGVP01000029.1"/>
</dbReference>
<feature type="transmembrane region" description="Helical" evidence="5">
    <location>
        <begin position="313"/>
        <end position="335"/>
    </location>
</feature>
<feature type="transmembrane region" description="Helical" evidence="5">
    <location>
        <begin position="163"/>
        <end position="180"/>
    </location>
</feature>
<feature type="transmembrane region" description="Helical" evidence="5">
    <location>
        <begin position="20"/>
        <end position="47"/>
    </location>
</feature>
<reference evidence="8" key="1">
    <citation type="submission" date="2015-03" db="EMBL/GenBank/DDBJ databases">
        <authorList>
            <consortium name="Pathogen Informatics"/>
        </authorList>
    </citation>
    <scope>NUCLEOTIDE SEQUENCE [LARGE SCALE GENOMIC DNA]</scope>
    <source>
        <strain evidence="8">SMRU2248</strain>
    </source>
</reference>
<keyword evidence="4 5" id="KW-0472">Membrane</keyword>
<sequence>MKSIGFIEKLKGLSSKELILLGIILSIFLPFYLFVVVLCLYIISLIFTGDMKSILQKMGEHPMLLLFLSYSTVISILAQNWMGLVASVGLFLFTIFFLHYQSILSHKFFRLILQFVLFGSVLSAAFASLEHFQIVKKFNYAFLSPNMQVWHQNRAEVTFFNPNYYGIICCFCIMIAFYLFTTTKLNWLKVFCVIAGFVNLFGLNFTQNRTAFPAIIAGAIIYLFTTIKNWKAFWLSIGVFAIGLSFLFSSDLGVRMGTLDSSMEERISIWDAGMALFKQNPFWGEGPLTYMHSYPRIHAPYHEHAHSLYIDTILSYGIVGTILLVLSSVAPVRLMMDMSQESGKRPIIGLYLSFLTVVAVHGIFDLALFWIQSGFIFLLVMCSVPLEHRTLVSDMTD</sequence>
<gene>
    <name evidence="7" type="ORF">ERS021757_02291</name>
</gene>
<feature type="transmembrane region" description="Helical" evidence="5">
    <location>
        <begin position="67"/>
        <end position="96"/>
    </location>
</feature>
<dbReference type="EMBL" id="CMJT01000044">
    <property type="protein sequence ID" value="CKB28182.1"/>
    <property type="molecule type" value="Genomic_DNA"/>
</dbReference>
<dbReference type="InterPro" id="IPR007016">
    <property type="entry name" value="O-antigen_ligase-rel_domated"/>
</dbReference>
<feature type="transmembrane region" description="Helical" evidence="5">
    <location>
        <begin position="108"/>
        <end position="129"/>
    </location>
</feature>
<evidence type="ECO:0000313" key="8">
    <source>
        <dbReference type="Proteomes" id="UP000041827"/>
    </source>
</evidence>
<dbReference type="PANTHER" id="PTHR37422:SF20">
    <property type="entry name" value="O-ANTIGEN POLYMERASE"/>
    <property type="match status" value="1"/>
</dbReference>
<name>A0A0T8UI78_9STRE</name>
<feature type="transmembrane region" description="Helical" evidence="5">
    <location>
        <begin position="211"/>
        <end position="227"/>
    </location>
</feature>
<feature type="domain" description="O-antigen ligase-related" evidence="6">
    <location>
        <begin position="197"/>
        <end position="325"/>
    </location>
</feature>
<evidence type="ECO:0000259" key="6">
    <source>
        <dbReference type="Pfam" id="PF04932"/>
    </source>
</evidence>
<evidence type="ECO:0000256" key="1">
    <source>
        <dbReference type="ARBA" id="ARBA00004141"/>
    </source>
</evidence>